<evidence type="ECO:0000256" key="2">
    <source>
        <dbReference type="ARBA" id="ARBA00010617"/>
    </source>
</evidence>
<keyword evidence="3 5" id="KW-0479">Metal-binding</keyword>
<dbReference type="Proteomes" id="UP000070444">
    <property type="component" value="Unassembled WGS sequence"/>
</dbReference>
<comment type="similarity">
    <text evidence="2 6">Belongs to the cytochrome P450 family.</text>
</comment>
<dbReference type="OMA" id="SEANFHP"/>
<evidence type="ECO:0000313" key="7">
    <source>
        <dbReference type="EMBL" id="KXN74701.1"/>
    </source>
</evidence>
<dbReference type="Pfam" id="PF00067">
    <property type="entry name" value="p450"/>
    <property type="match status" value="1"/>
</dbReference>
<dbReference type="InterPro" id="IPR050121">
    <property type="entry name" value="Cytochrome_P450_monoxygenase"/>
</dbReference>
<keyword evidence="8" id="KW-1185">Reference proteome</keyword>
<keyword evidence="6" id="KW-0560">Oxidoreductase</keyword>
<dbReference type="InterPro" id="IPR036396">
    <property type="entry name" value="Cyt_P450_sf"/>
</dbReference>
<accession>A0A137PID0</accession>
<evidence type="ECO:0000256" key="6">
    <source>
        <dbReference type="RuleBase" id="RU000461"/>
    </source>
</evidence>
<sequence length="149" mass="17156">KAKNELKYLSAAILEGFRMHPVAAGQMPREVPEGGMTIQGHYLPQGTEITLDIYTQHNDPNFWKNPREFNLDRWLGPDTEANKNRLVTFGLGPRSCIGRDLARSEIYLVLANLLRNFNFELVDKELIPTNKFLYKPEGKRFIVKVARRV</sequence>
<evidence type="ECO:0000256" key="1">
    <source>
        <dbReference type="ARBA" id="ARBA00001971"/>
    </source>
</evidence>
<evidence type="ECO:0000256" key="3">
    <source>
        <dbReference type="ARBA" id="ARBA00022723"/>
    </source>
</evidence>
<dbReference type="PRINTS" id="PR00385">
    <property type="entry name" value="P450"/>
</dbReference>
<dbReference type="STRING" id="796925.A0A137PID0"/>
<dbReference type="PROSITE" id="PS00086">
    <property type="entry name" value="CYTOCHROME_P450"/>
    <property type="match status" value="1"/>
</dbReference>
<evidence type="ECO:0000313" key="8">
    <source>
        <dbReference type="Proteomes" id="UP000070444"/>
    </source>
</evidence>
<dbReference type="InterPro" id="IPR002401">
    <property type="entry name" value="Cyt_P450_E_grp-I"/>
</dbReference>
<proteinExistence type="inferred from homology"/>
<dbReference type="OrthoDB" id="1470350at2759"/>
<dbReference type="EMBL" id="KQ964421">
    <property type="protein sequence ID" value="KXN74701.1"/>
    <property type="molecule type" value="Genomic_DNA"/>
</dbReference>
<gene>
    <name evidence="7" type="ORF">CONCODRAFT_169043</name>
</gene>
<evidence type="ECO:0000256" key="5">
    <source>
        <dbReference type="PIRSR" id="PIRSR602401-1"/>
    </source>
</evidence>
<dbReference type="PANTHER" id="PTHR24305">
    <property type="entry name" value="CYTOCHROME P450"/>
    <property type="match status" value="1"/>
</dbReference>
<dbReference type="InterPro" id="IPR001128">
    <property type="entry name" value="Cyt_P450"/>
</dbReference>
<comment type="cofactor">
    <cofactor evidence="1 5">
        <name>heme</name>
        <dbReference type="ChEBI" id="CHEBI:30413"/>
    </cofactor>
</comment>
<evidence type="ECO:0000256" key="4">
    <source>
        <dbReference type="ARBA" id="ARBA00023004"/>
    </source>
</evidence>
<dbReference type="SUPFAM" id="SSF48264">
    <property type="entry name" value="Cytochrome P450"/>
    <property type="match status" value="1"/>
</dbReference>
<dbReference type="InterPro" id="IPR017972">
    <property type="entry name" value="Cyt_P450_CS"/>
</dbReference>
<dbReference type="GO" id="GO:0016705">
    <property type="term" value="F:oxidoreductase activity, acting on paired donors, with incorporation or reduction of molecular oxygen"/>
    <property type="evidence" value="ECO:0007669"/>
    <property type="project" value="InterPro"/>
</dbReference>
<feature type="non-terminal residue" evidence="7">
    <location>
        <position position="1"/>
    </location>
</feature>
<dbReference type="GO" id="GO:0020037">
    <property type="term" value="F:heme binding"/>
    <property type="evidence" value="ECO:0007669"/>
    <property type="project" value="InterPro"/>
</dbReference>
<reference evidence="7 8" key="1">
    <citation type="journal article" date="2015" name="Genome Biol. Evol.">
        <title>Phylogenomic analyses indicate that early fungi evolved digesting cell walls of algal ancestors of land plants.</title>
        <authorList>
            <person name="Chang Y."/>
            <person name="Wang S."/>
            <person name="Sekimoto S."/>
            <person name="Aerts A.L."/>
            <person name="Choi C."/>
            <person name="Clum A."/>
            <person name="LaButti K.M."/>
            <person name="Lindquist E.A."/>
            <person name="Yee Ngan C."/>
            <person name="Ohm R.A."/>
            <person name="Salamov A.A."/>
            <person name="Grigoriev I.V."/>
            <person name="Spatafora J.W."/>
            <person name="Berbee M.L."/>
        </authorList>
    </citation>
    <scope>NUCLEOTIDE SEQUENCE [LARGE SCALE GENOMIC DNA]</scope>
    <source>
        <strain evidence="7 8">NRRL 28638</strain>
    </source>
</reference>
<keyword evidence="4 5" id="KW-0408">Iron</keyword>
<keyword evidence="5 6" id="KW-0349">Heme</keyword>
<dbReference type="PANTHER" id="PTHR24305:SF166">
    <property type="entry name" value="CYTOCHROME P450 12A4, MITOCHONDRIAL-RELATED"/>
    <property type="match status" value="1"/>
</dbReference>
<protein>
    <submittedName>
        <fullName evidence="7">Cytochrome P450</fullName>
    </submittedName>
</protein>
<keyword evidence="6" id="KW-0503">Monooxygenase</keyword>
<name>A0A137PID0_CONC2</name>
<dbReference type="GO" id="GO:0005506">
    <property type="term" value="F:iron ion binding"/>
    <property type="evidence" value="ECO:0007669"/>
    <property type="project" value="InterPro"/>
</dbReference>
<dbReference type="AlphaFoldDB" id="A0A137PID0"/>
<dbReference type="Gene3D" id="1.10.630.10">
    <property type="entry name" value="Cytochrome P450"/>
    <property type="match status" value="1"/>
</dbReference>
<organism evidence="7 8">
    <name type="scientific">Conidiobolus coronatus (strain ATCC 28846 / CBS 209.66 / NRRL 28638)</name>
    <name type="common">Delacroixia coronata</name>
    <dbReference type="NCBI Taxonomy" id="796925"/>
    <lineage>
        <taxon>Eukaryota</taxon>
        <taxon>Fungi</taxon>
        <taxon>Fungi incertae sedis</taxon>
        <taxon>Zoopagomycota</taxon>
        <taxon>Entomophthoromycotina</taxon>
        <taxon>Entomophthoromycetes</taxon>
        <taxon>Entomophthorales</taxon>
        <taxon>Ancylistaceae</taxon>
        <taxon>Conidiobolus</taxon>
    </lineage>
</organism>
<feature type="binding site" description="axial binding residue" evidence="5">
    <location>
        <position position="96"/>
    </location>
    <ligand>
        <name>heme</name>
        <dbReference type="ChEBI" id="CHEBI:30413"/>
    </ligand>
    <ligandPart>
        <name>Fe</name>
        <dbReference type="ChEBI" id="CHEBI:18248"/>
    </ligandPart>
</feature>
<dbReference type="PRINTS" id="PR00463">
    <property type="entry name" value="EP450I"/>
</dbReference>
<dbReference type="GO" id="GO:0004497">
    <property type="term" value="F:monooxygenase activity"/>
    <property type="evidence" value="ECO:0007669"/>
    <property type="project" value="UniProtKB-KW"/>
</dbReference>